<feature type="region of interest" description="Disordered" evidence="1">
    <location>
        <begin position="75"/>
        <end position="108"/>
    </location>
</feature>
<dbReference type="AlphaFoldDB" id="A0AAE0KJS7"/>
<feature type="chain" id="PRO_5041986665" description="Secreted protein" evidence="2">
    <location>
        <begin position="20"/>
        <end position="108"/>
    </location>
</feature>
<feature type="non-terminal residue" evidence="3">
    <location>
        <position position="108"/>
    </location>
</feature>
<dbReference type="EMBL" id="JAULSW010000006">
    <property type="protein sequence ID" value="KAK3377824.1"/>
    <property type="molecule type" value="Genomic_DNA"/>
</dbReference>
<sequence length="108" mass="11726">MLACASIIKFPAASLLIQALCVVPHRQTGSDGGNDMSLLFSSRNENMNPFACIVELATELLILFHAQSCPLPGSNTGLLSSESHDQRLWSHAPRPPKDHPRHCPRVGV</sequence>
<evidence type="ECO:0000313" key="4">
    <source>
        <dbReference type="Proteomes" id="UP001285441"/>
    </source>
</evidence>
<reference evidence="3" key="2">
    <citation type="submission" date="2023-06" db="EMBL/GenBank/DDBJ databases">
        <authorList>
            <consortium name="Lawrence Berkeley National Laboratory"/>
            <person name="Haridas S."/>
            <person name="Hensen N."/>
            <person name="Bonometti L."/>
            <person name="Westerberg I."/>
            <person name="Brannstrom I.O."/>
            <person name="Guillou S."/>
            <person name="Cros-Aarteil S."/>
            <person name="Calhoun S."/>
            <person name="Kuo A."/>
            <person name="Mondo S."/>
            <person name="Pangilinan J."/>
            <person name="Riley R."/>
            <person name="LaButti K."/>
            <person name="Andreopoulos B."/>
            <person name="Lipzen A."/>
            <person name="Chen C."/>
            <person name="Yanf M."/>
            <person name="Daum C."/>
            <person name="Ng V."/>
            <person name="Clum A."/>
            <person name="Steindorff A."/>
            <person name="Ohm R."/>
            <person name="Martin F."/>
            <person name="Silar P."/>
            <person name="Natvig D."/>
            <person name="Lalanne C."/>
            <person name="Gautier V."/>
            <person name="Ament-velasquez S.L."/>
            <person name="Kruys A."/>
            <person name="Hutchinson M.I."/>
            <person name="Powell A.J."/>
            <person name="Barry K."/>
            <person name="Miller A.N."/>
            <person name="Grigoriev I.V."/>
            <person name="Debuchy R."/>
            <person name="Gladieux P."/>
            <person name="Thoren M.H."/>
            <person name="Johannesson H."/>
        </authorList>
    </citation>
    <scope>NUCLEOTIDE SEQUENCE</scope>
    <source>
        <strain evidence="3">CBS 232.78</strain>
    </source>
</reference>
<reference evidence="3" key="1">
    <citation type="journal article" date="2023" name="Mol. Phylogenet. Evol.">
        <title>Genome-scale phylogeny and comparative genomics of the fungal order Sordariales.</title>
        <authorList>
            <person name="Hensen N."/>
            <person name="Bonometti L."/>
            <person name="Westerberg I."/>
            <person name="Brannstrom I.O."/>
            <person name="Guillou S."/>
            <person name="Cros-Aarteil S."/>
            <person name="Calhoun S."/>
            <person name="Haridas S."/>
            <person name="Kuo A."/>
            <person name="Mondo S."/>
            <person name="Pangilinan J."/>
            <person name="Riley R."/>
            <person name="LaButti K."/>
            <person name="Andreopoulos B."/>
            <person name="Lipzen A."/>
            <person name="Chen C."/>
            <person name="Yan M."/>
            <person name="Daum C."/>
            <person name="Ng V."/>
            <person name="Clum A."/>
            <person name="Steindorff A."/>
            <person name="Ohm R.A."/>
            <person name="Martin F."/>
            <person name="Silar P."/>
            <person name="Natvig D.O."/>
            <person name="Lalanne C."/>
            <person name="Gautier V."/>
            <person name="Ament-Velasquez S.L."/>
            <person name="Kruys A."/>
            <person name="Hutchinson M.I."/>
            <person name="Powell A.J."/>
            <person name="Barry K."/>
            <person name="Miller A.N."/>
            <person name="Grigoriev I.V."/>
            <person name="Debuchy R."/>
            <person name="Gladieux P."/>
            <person name="Hiltunen Thoren M."/>
            <person name="Johannesson H."/>
        </authorList>
    </citation>
    <scope>NUCLEOTIDE SEQUENCE</scope>
    <source>
        <strain evidence="3">CBS 232.78</strain>
    </source>
</reference>
<keyword evidence="2" id="KW-0732">Signal</keyword>
<feature type="compositionally biased region" description="Basic residues" evidence="1">
    <location>
        <begin position="99"/>
        <end position="108"/>
    </location>
</feature>
<proteinExistence type="predicted"/>
<feature type="signal peptide" evidence="2">
    <location>
        <begin position="1"/>
        <end position="19"/>
    </location>
</feature>
<accession>A0AAE0KJS7</accession>
<evidence type="ECO:0000256" key="1">
    <source>
        <dbReference type="SAM" id="MobiDB-lite"/>
    </source>
</evidence>
<protein>
    <recommendedName>
        <fullName evidence="5">Secreted protein</fullName>
    </recommendedName>
</protein>
<organism evidence="3 4">
    <name type="scientific">Podospora didyma</name>
    <dbReference type="NCBI Taxonomy" id="330526"/>
    <lineage>
        <taxon>Eukaryota</taxon>
        <taxon>Fungi</taxon>
        <taxon>Dikarya</taxon>
        <taxon>Ascomycota</taxon>
        <taxon>Pezizomycotina</taxon>
        <taxon>Sordariomycetes</taxon>
        <taxon>Sordariomycetidae</taxon>
        <taxon>Sordariales</taxon>
        <taxon>Podosporaceae</taxon>
        <taxon>Podospora</taxon>
    </lineage>
</organism>
<dbReference type="Proteomes" id="UP001285441">
    <property type="component" value="Unassembled WGS sequence"/>
</dbReference>
<keyword evidence="4" id="KW-1185">Reference proteome</keyword>
<evidence type="ECO:0000256" key="2">
    <source>
        <dbReference type="SAM" id="SignalP"/>
    </source>
</evidence>
<comment type="caution">
    <text evidence="3">The sequence shown here is derived from an EMBL/GenBank/DDBJ whole genome shotgun (WGS) entry which is preliminary data.</text>
</comment>
<evidence type="ECO:0008006" key="5">
    <source>
        <dbReference type="Google" id="ProtNLM"/>
    </source>
</evidence>
<evidence type="ECO:0000313" key="3">
    <source>
        <dbReference type="EMBL" id="KAK3377824.1"/>
    </source>
</evidence>
<gene>
    <name evidence="3" type="ORF">B0H63DRAFT_561921</name>
</gene>
<name>A0AAE0KJS7_9PEZI</name>